<protein>
    <recommendedName>
        <fullName evidence="4">Lipoprotein</fullName>
    </recommendedName>
</protein>
<dbReference type="EMBL" id="ACYG01000025">
    <property type="protein sequence ID" value="EEV17439.1"/>
    <property type="molecule type" value="Genomic_DNA"/>
</dbReference>
<evidence type="ECO:0000256" key="1">
    <source>
        <dbReference type="SAM" id="SignalP"/>
    </source>
</evidence>
<feature type="signal peptide" evidence="1">
    <location>
        <begin position="1"/>
        <end position="20"/>
    </location>
</feature>
<evidence type="ECO:0008006" key="4">
    <source>
        <dbReference type="Google" id="ProtNLM"/>
    </source>
</evidence>
<dbReference type="RefSeq" id="WP_005871467.1">
    <property type="nucleotide sequence ID" value="NZ_ACYG01000025.1"/>
</dbReference>
<dbReference type="AlphaFoldDB" id="C8PI49"/>
<keyword evidence="3" id="KW-1185">Reference proteome</keyword>
<accession>C8PI49</accession>
<comment type="caution">
    <text evidence="2">The sequence shown here is derived from an EMBL/GenBank/DDBJ whole genome shotgun (WGS) entry which is preliminary data.</text>
</comment>
<sequence length="204" mass="22422">MKNFFLAAIVCALFSGCAYEAQFNQNADVAPFDDTISATNAMQSALIYIPSELMGTKSYAASSKLGRDDELKIDVGEFVAGEAKRFFGTYLRRVSVTDDEKALQGKGLVIAPELSSFGFGFYSSDGIDVSAKPYVRYNLRLKMFKNGKPIYNQNIAVNERNFGEEEFFGGGQGSYAQIGGIFQKSMANDYAVHAREILDVINDN</sequence>
<dbReference type="eggNOG" id="ENOG5031Q6Y">
    <property type="taxonomic scope" value="Bacteria"/>
</dbReference>
<organism evidence="2 3">
    <name type="scientific">Campylobacter gracilis RM3268</name>
    <dbReference type="NCBI Taxonomy" id="553220"/>
    <lineage>
        <taxon>Bacteria</taxon>
        <taxon>Pseudomonadati</taxon>
        <taxon>Campylobacterota</taxon>
        <taxon>Epsilonproteobacteria</taxon>
        <taxon>Campylobacterales</taxon>
        <taxon>Campylobacteraceae</taxon>
        <taxon>Campylobacter</taxon>
    </lineage>
</organism>
<feature type="chain" id="PRO_5002990758" description="Lipoprotein" evidence="1">
    <location>
        <begin position="21"/>
        <end position="204"/>
    </location>
</feature>
<dbReference type="PROSITE" id="PS51257">
    <property type="entry name" value="PROKAR_LIPOPROTEIN"/>
    <property type="match status" value="1"/>
</dbReference>
<dbReference type="Proteomes" id="UP000005709">
    <property type="component" value="Unassembled WGS sequence"/>
</dbReference>
<evidence type="ECO:0000313" key="2">
    <source>
        <dbReference type="EMBL" id="EEV17439.1"/>
    </source>
</evidence>
<dbReference type="OrthoDB" id="5363216at2"/>
<keyword evidence="1" id="KW-0732">Signal</keyword>
<reference evidence="2 3" key="1">
    <citation type="submission" date="2009-07" db="EMBL/GenBank/DDBJ databases">
        <authorList>
            <person name="Madupu R."/>
            <person name="Sebastian Y."/>
            <person name="Durkin A.S."/>
            <person name="Torralba M."/>
            <person name="Methe B."/>
            <person name="Sutton G.G."/>
            <person name="Strausberg R.L."/>
            <person name="Nelson K.E."/>
        </authorList>
    </citation>
    <scope>NUCLEOTIDE SEQUENCE [LARGE SCALE GENOMIC DNA]</scope>
    <source>
        <strain evidence="2 3">RM3268</strain>
    </source>
</reference>
<proteinExistence type="predicted"/>
<name>C8PI49_9BACT</name>
<evidence type="ECO:0000313" key="3">
    <source>
        <dbReference type="Proteomes" id="UP000005709"/>
    </source>
</evidence>
<gene>
    <name evidence="2" type="ORF">CAMGR0001_0030</name>
</gene>